<dbReference type="SUPFAM" id="SSF54637">
    <property type="entry name" value="Thioesterase/thiol ester dehydrase-isomerase"/>
    <property type="match status" value="1"/>
</dbReference>
<accession>A0A6G1JFR7</accession>
<evidence type="ECO:0000313" key="1">
    <source>
        <dbReference type="EMBL" id="KAF2689414.1"/>
    </source>
</evidence>
<name>A0A6G1JFR7_9PLEO</name>
<dbReference type="EMBL" id="MU005572">
    <property type="protein sequence ID" value="KAF2689414.1"/>
    <property type="molecule type" value="Genomic_DNA"/>
</dbReference>
<dbReference type="OrthoDB" id="506431at2759"/>
<dbReference type="AlphaFoldDB" id="A0A6G1JFR7"/>
<protein>
    <recommendedName>
        <fullName evidence="3">Thioesterase domain-containing protein</fullName>
    </recommendedName>
</protein>
<gene>
    <name evidence="1" type="ORF">K458DRAFT_413695</name>
</gene>
<reference evidence="1" key="1">
    <citation type="journal article" date="2020" name="Stud. Mycol.">
        <title>101 Dothideomycetes genomes: a test case for predicting lifestyles and emergence of pathogens.</title>
        <authorList>
            <person name="Haridas S."/>
            <person name="Albert R."/>
            <person name="Binder M."/>
            <person name="Bloem J."/>
            <person name="Labutti K."/>
            <person name="Salamov A."/>
            <person name="Andreopoulos B."/>
            <person name="Baker S."/>
            <person name="Barry K."/>
            <person name="Bills G."/>
            <person name="Bluhm B."/>
            <person name="Cannon C."/>
            <person name="Castanera R."/>
            <person name="Culley D."/>
            <person name="Daum C."/>
            <person name="Ezra D."/>
            <person name="Gonzalez J."/>
            <person name="Henrissat B."/>
            <person name="Kuo A."/>
            <person name="Liang C."/>
            <person name="Lipzen A."/>
            <person name="Lutzoni F."/>
            <person name="Magnuson J."/>
            <person name="Mondo S."/>
            <person name="Nolan M."/>
            <person name="Ohm R."/>
            <person name="Pangilinan J."/>
            <person name="Park H.-J."/>
            <person name="Ramirez L."/>
            <person name="Alfaro M."/>
            <person name="Sun H."/>
            <person name="Tritt A."/>
            <person name="Yoshinaga Y."/>
            <person name="Zwiers L.-H."/>
            <person name="Turgeon B."/>
            <person name="Goodwin S."/>
            <person name="Spatafora J."/>
            <person name="Crous P."/>
            <person name="Grigoriev I."/>
        </authorList>
    </citation>
    <scope>NUCLEOTIDE SEQUENCE</scope>
    <source>
        <strain evidence="1">CBS 122367</strain>
    </source>
</reference>
<dbReference type="Gene3D" id="3.10.129.10">
    <property type="entry name" value="Hotdog Thioesterase"/>
    <property type="match status" value="1"/>
</dbReference>
<evidence type="ECO:0008006" key="3">
    <source>
        <dbReference type="Google" id="ProtNLM"/>
    </source>
</evidence>
<organism evidence="1 2">
    <name type="scientific">Lentithecium fluviatile CBS 122367</name>
    <dbReference type="NCBI Taxonomy" id="1168545"/>
    <lineage>
        <taxon>Eukaryota</taxon>
        <taxon>Fungi</taxon>
        <taxon>Dikarya</taxon>
        <taxon>Ascomycota</taxon>
        <taxon>Pezizomycotina</taxon>
        <taxon>Dothideomycetes</taxon>
        <taxon>Pleosporomycetidae</taxon>
        <taxon>Pleosporales</taxon>
        <taxon>Massarineae</taxon>
        <taxon>Lentitheciaceae</taxon>
        <taxon>Lentithecium</taxon>
    </lineage>
</organism>
<evidence type="ECO:0000313" key="2">
    <source>
        <dbReference type="Proteomes" id="UP000799291"/>
    </source>
</evidence>
<proteinExistence type="predicted"/>
<sequence>MTWDTDLLDVFAPIKWAAPFLKNPDLCVRRRTRVASSQVNSDPISMLARHDEELQWHATLGRVVRESHPPGSKLISRSITLCKCGPGLMSFLTICHGGAVMTMMDEALAFANIANDTEATGKPLRSGEFCRTLQWG</sequence>
<dbReference type="Proteomes" id="UP000799291">
    <property type="component" value="Unassembled WGS sequence"/>
</dbReference>
<dbReference type="InterPro" id="IPR029069">
    <property type="entry name" value="HotDog_dom_sf"/>
</dbReference>
<keyword evidence="2" id="KW-1185">Reference proteome</keyword>